<dbReference type="PROSITE" id="PS51186">
    <property type="entry name" value="GNAT"/>
    <property type="match status" value="1"/>
</dbReference>
<proteinExistence type="predicted"/>
<evidence type="ECO:0000313" key="2">
    <source>
        <dbReference type="EMBL" id="SDW36750.1"/>
    </source>
</evidence>
<dbReference type="Gene3D" id="3.40.630.30">
    <property type="match status" value="1"/>
</dbReference>
<organism evidence="2 3">
    <name type="scientific">Tepidimicrobium xylanilyticum</name>
    <dbReference type="NCBI Taxonomy" id="1123352"/>
    <lineage>
        <taxon>Bacteria</taxon>
        <taxon>Bacillati</taxon>
        <taxon>Bacillota</taxon>
        <taxon>Tissierellia</taxon>
        <taxon>Tissierellales</taxon>
        <taxon>Tepidimicrobiaceae</taxon>
        <taxon>Tepidimicrobium</taxon>
    </lineage>
</organism>
<accession>A0A1H2SYV9</accession>
<feature type="domain" description="N-acetyltransferase" evidence="1">
    <location>
        <begin position="1"/>
        <end position="147"/>
    </location>
</feature>
<dbReference type="InterPro" id="IPR000182">
    <property type="entry name" value="GNAT_dom"/>
</dbReference>
<keyword evidence="3" id="KW-1185">Reference proteome</keyword>
<name>A0A1H2SYV9_9FIRM</name>
<evidence type="ECO:0000259" key="1">
    <source>
        <dbReference type="PROSITE" id="PS51186"/>
    </source>
</evidence>
<dbReference type="EMBL" id="FNNG01000002">
    <property type="protein sequence ID" value="SDW36750.1"/>
    <property type="molecule type" value="Genomic_DNA"/>
</dbReference>
<protein>
    <submittedName>
        <fullName evidence="2">Protein N-acetyltransferase, RimJ/RimL family</fullName>
    </submittedName>
</protein>
<dbReference type="Proteomes" id="UP000198828">
    <property type="component" value="Unassembled WGS sequence"/>
</dbReference>
<evidence type="ECO:0000313" key="3">
    <source>
        <dbReference type="Proteomes" id="UP000198828"/>
    </source>
</evidence>
<dbReference type="SUPFAM" id="SSF55729">
    <property type="entry name" value="Acyl-CoA N-acyltransferases (Nat)"/>
    <property type="match status" value="1"/>
</dbReference>
<dbReference type="PANTHER" id="PTHR43415:SF3">
    <property type="entry name" value="GNAT-FAMILY ACETYLTRANSFERASE"/>
    <property type="match status" value="1"/>
</dbReference>
<dbReference type="GO" id="GO:0016747">
    <property type="term" value="F:acyltransferase activity, transferring groups other than amino-acyl groups"/>
    <property type="evidence" value="ECO:0007669"/>
    <property type="project" value="InterPro"/>
</dbReference>
<dbReference type="PANTHER" id="PTHR43415">
    <property type="entry name" value="SPERMIDINE N(1)-ACETYLTRANSFERASE"/>
    <property type="match status" value="1"/>
</dbReference>
<dbReference type="Pfam" id="PF13302">
    <property type="entry name" value="Acetyltransf_3"/>
    <property type="match status" value="1"/>
</dbReference>
<sequence>MEDAEQYAQWMNDIDVTINLLAVPNIYSLEKEREALIKLSKEGYNFAIVTLNNNEVIGNCSLGGVNPIHRTAEAGIFIRNKNYWNKGYGTEAMKLLLDYDFNVLNLNNIMLRGYSFNKRVIKSYKKCGLKEIGRRREAVIIGSKKYDHIYGHIGK</sequence>
<gene>
    <name evidence="2" type="ORF">SAMN05660923_00586</name>
</gene>
<reference evidence="2 3" key="1">
    <citation type="submission" date="2016-10" db="EMBL/GenBank/DDBJ databases">
        <authorList>
            <person name="de Groot N.N."/>
        </authorList>
    </citation>
    <scope>NUCLEOTIDE SEQUENCE [LARGE SCALE GENOMIC DNA]</scope>
    <source>
        <strain evidence="2 3">DSM 23310</strain>
    </source>
</reference>
<dbReference type="InterPro" id="IPR016181">
    <property type="entry name" value="Acyl_CoA_acyltransferase"/>
</dbReference>
<dbReference type="AlphaFoldDB" id="A0A1H2SYV9"/>
<keyword evidence="2" id="KW-0808">Transferase</keyword>